<accession>A0ABQ0A0F8</accession>
<sequence>MEDKLATVEIKAFVPAKDFELSKRFYSDLGFIKASDGHGVAYFHYGHCSFLLQDFYDEGLASNLTMHLLVESAAAWHEKLSNLNFDYCESVRVSELVDQDWGMREFTVHDPSGVLWRIAENIS</sequence>
<organism evidence="2 3">
    <name type="scientific">Thalassolituus maritimus</name>
    <dbReference type="NCBI Taxonomy" id="484498"/>
    <lineage>
        <taxon>Bacteria</taxon>
        <taxon>Pseudomonadati</taxon>
        <taxon>Pseudomonadota</taxon>
        <taxon>Gammaproteobacteria</taxon>
        <taxon>Oceanospirillales</taxon>
        <taxon>Oceanospirillaceae</taxon>
        <taxon>Thalassolituus</taxon>
    </lineage>
</organism>
<name>A0ABQ0A0F8_9GAMM</name>
<feature type="domain" description="Glyoxalase/fosfomycin resistance/dioxygenase" evidence="1">
    <location>
        <begin position="14"/>
        <end position="118"/>
    </location>
</feature>
<comment type="caution">
    <text evidence="2">The sequence shown here is derived from an EMBL/GenBank/DDBJ whole genome shotgun (WGS) entry which is preliminary data.</text>
</comment>
<evidence type="ECO:0000313" key="2">
    <source>
        <dbReference type="EMBL" id="GAA6145883.1"/>
    </source>
</evidence>
<dbReference type="SUPFAM" id="SSF54593">
    <property type="entry name" value="Glyoxalase/Bleomycin resistance protein/Dihydroxybiphenyl dioxygenase"/>
    <property type="match status" value="1"/>
</dbReference>
<evidence type="ECO:0000259" key="1">
    <source>
        <dbReference type="Pfam" id="PF00903"/>
    </source>
</evidence>
<dbReference type="EMBL" id="BAABWH010000005">
    <property type="protein sequence ID" value="GAA6145883.1"/>
    <property type="molecule type" value="Genomic_DNA"/>
</dbReference>
<protein>
    <submittedName>
        <fullName evidence="2">VOC family protein</fullName>
    </submittedName>
</protein>
<evidence type="ECO:0000313" key="3">
    <source>
        <dbReference type="Proteomes" id="UP001481413"/>
    </source>
</evidence>
<keyword evidence="3" id="KW-1185">Reference proteome</keyword>
<dbReference type="Pfam" id="PF00903">
    <property type="entry name" value="Glyoxalase"/>
    <property type="match status" value="1"/>
</dbReference>
<dbReference type="RefSeq" id="WP_353294997.1">
    <property type="nucleotide sequence ID" value="NZ_BAABWH010000005.1"/>
</dbReference>
<reference evidence="2 3" key="1">
    <citation type="submission" date="2024-04" db="EMBL/GenBank/DDBJ databases">
        <title>Draft genome sequence of Thalassolituus maritimus NBRC 116585.</title>
        <authorList>
            <person name="Miyakawa T."/>
            <person name="Kusuya Y."/>
            <person name="Miura T."/>
        </authorList>
    </citation>
    <scope>NUCLEOTIDE SEQUENCE [LARGE SCALE GENOMIC DNA]</scope>
    <source>
        <strain evidence="2 3">5NW40-0001</strain>
    </source>
</reference>
<dbReference type="InterPro" id="IPR004360">
    <property type="entry name" value="Glyas_Fos-R_dOase_dom"/>
</dbReference>
<dbReference type="Gene3D" id="3.10.180.10">
    <property type="entry name" value="2,3-Dihydroxybiphenyl 1,2-Dioxygenase, domain 1"/>
    <property type="match status" value="1"/>
</dbReference>
<gene>
    <name evidence="2" type="ORF">NBRC116585_20010</name>
</gene>
<proteinExistence type="predicted"/>
<dbReference type="InterPro" id="IPR029068">
    <property type="entry name" value="Glyas_Bleomycin-R_OHBP_Dase"/>
</dbReference>
<dbReference type="Proteomes" id="UP001481413">
    <property type="component" value="Unassembled WGS sequence"/>
</dbReference>